<sequence>MRVLGIIAAAVVFLPGLVMPVVLFAKGESFVTKSGTRISGGELLVGVLCVMVFIASCAVFGVWLRRKQRQATPEAPVPQRLGIGQAGLWWTAADGATHVGWDAVEGVRIHSVLQSRGGGGGGAAQLISVDLMGAVPPEAAGRAPAFNQGAVFLRIGLPEAFGPTRHFPLRLAMDIGLAVRAFRPELWRGFTLDSGHGYVEFLSWDNAVPPMFPGFQTPTWNNFGGGRQSGPPR</sequence>
<feature type="transmembrane region" description="Helical" evidence="1">
    <location>
        <begin position="44"/>
        <end position="64"/>
    </location>
</feature>
<dbReference type="KEGG" id="sna:Snas_5082"/>
<protein>
    <submittedName>
        <fullName evidence="2">Uncharacterized protein</fullName>
    </submittedName>
</protein>
<reference evidence="2 3" key="1">
    <citation type="journal article" date="2009" name="Stand. Genomic Sci.">
        <title>Complete genome sequence of Stackebrandtia nassauensis type strain (LLR-40K-21).</title>
        <authorList>
            <person name="Munk C."/>
            <person name="Lapidus A."/>
            <person name="Copeland A."/>
            <person name="Jando M."/>
            <person name="Mayilraj S."/>
            <person name="Glavina Del Rio T."/>
            <person name="Nolan M."/>
            <person name="Chen F."/>
            <person name="Lucas S."/>
            <person name="Tice H."/>
            <person name="Cheng J.F."/>
            <person name="Han C."/>
            <person name="Detter J.C."/>
            <person name="Bruce D."/>
            <person name="Goodwin L."/>
            <person name="Chain P."/>
            <person name="Pitluck S."/>
            <person name="Goker M."/>
            <person name="Ovchinikova G."/>
            <person name="Pati A."/>
            <person name="Ivanova N."/>
            <person name="Mavromatis K."/>
            <person name="Chen A."/>
            <person name="Palaniappan K."/>
            <person name="Land M."/>
            <person name="Hauser L."/>
            <person name="Chang Y.J."/>
            <person name="Jeffries C.D."/>
            <person name="Bristow J."/>
            <person name="Eisen J.A."/>
            <person name="Markowitz V."/>
            <person name="Hugenholtz P."/>
            <person name="Kyrpides N.C."/>
            <person name="Klenk H.P."/>
        </authorList>
    </citation>
    <scope>NUCLEOTIDE SEQUENCE [LARGE SCALE GENOMIC DNA]</scope>
    <source>
        <strain evidence="3">DSM 44728 / CIP 108903 / NRRL B-16338 / NBRC 102104 / LLR-40K-21</strain>
    </source>
</reference>
<dbReference type="HOGENOM" id="CLU_1189327_0_0_11"/>
<dbReference type="EMBL" id="CP001778">
    <property type="protein sequence ID" value="ADD44718.1"/>
    <property type="molecule type" value="Genomic_DNA"/>
</dbReference>
<dbReference type="AlphaFoldDB" id="D3QAS2"/>
<keyword evidence="1" id="KW-0812">Transmembrane</keyword>
<keyword evidence="3" id="KW-1185">Reference proteome</keyword>
<gene>
    <name evidence="2" type="ordered locus">Snas_5082</name>
</gene>
<keyword evidence="1" id="KW-0472">Membrane</keyword>
<organism evidence="2 3">
    <name type="scientific">Stackebrandtia nassauensis (strain DSM 44728 / CIP 108903 / NRRL B-16338 / NBRC 102104 / LLR-40K-21)</name>
    <dbReference type="NCBI Taxonomy" id="446470"/>
    <lineage>
        <taxon>Bacteria</taxon>
        <taxon>Bacillati</taxon>
        <taxon>Actinomycetota</taxon>
        <taxon>Actinomycetes</taxon>
        <taxon>Glycomycetales</taxon>
        <taxon>Glycomycetaceae</taxon>
        <taxon>Stackebrandtia</taxon>
    </lineage>
</organism>
<proteinExistence type="predicted"/>
<evidence type="ECO:0000313" key="2">
    <source>
        <dbReference type="EMBL" id="ADD44718.1"/>
    </source>
</evidence>
<accession>D3QAS2</accession>
<dbReference type="STRING" id="446470.Snas_5082"/>
<evidence type="ECO:0000313" key="3">
    <source>
        <dbReference type="Proteomes" id="UP000000844"/>
    </source>
</evidence>
<name>D3QAS2_STANL</name>
<keyword evidence="1" id="KW-1133">Transmembrane helix</keyword>
<evidence type="ECO:0000256" key="1">
    <source>
        <dbReference type="SAM" id="Phobius"/>
    </source>
</evidence>
<dbReference type="Proteomes" id="UP000000844">
    <property type="component" value="Chromosome"/>
</dbReference>